<proteinExistence type="inferred from homology"/>
<dbReference type="InterPro" id="IPR001920">
    <property type="entry name" value="Asp/Glu_race"/>
</dbReference>
<dbReference type="AlphaFoldDB" id="A0A2R7UIW9"/>
<dbReference type="PANTHER" id="PTHR21198">
    <property type="entry name" value="GLUTAMATE RACEMASE"/>
    <property type="match status" value="1"/>
</dbReference>
<sequence length="230" mass="24916">MRKIGLIGGMSYEGSAVYYRALNQGINKRLGGLHSAQVLLHSVDFQTIVDKQKAGEWEQAGHQLSEVAKSLEKAGADCVMICAVTMHLVADAVIAATPLPFIHIVDVVAERLKSAGHRKPLLVATRYTMENGFYPARMEKHGIEVMVPDVEGRGQIHDIIFNELSLGIVRDESRAVLVSLIEKAKAEGADSIIFGCTEICLILESNKLPLPGFDSVAIHVEAGIEFALGT</sequence>
<comment type="similarity">
    <text evidence="1">Belongs to the aspartate/glutamate racemases family.</text>
</comment>
<gene>
    <name evidence="3" type="ORF">DBB42_12930</name>
</gene>
<name>A0A2R7UIW9_PSEDL</name>
<organism evidence="3 4">
    <name type="scientific">Pseudomonas plecoglossicida</name>
    <dbReference type="NCBI Taxonomy" id="70775"/>
    <lineage>
        <taxon>Bacteria</taxon>
        <taxon>Pseudomonadati</taxon>
        <taxon>Pseudomonadota</taxon>
        <taxon>Gammaproteobacteria</taxon>
        <taxon>Pseudomonadales</taxon>
        <taxon>Pseudomonadaceae</taxon>
        <taxon>Pseudomonas</taxon>
    </lineage>
</organism>
<dbReference type="GO" id="GO:0047661">
    <property type="term" value="F:amino-acid racemase activity"/>
    <property type="evidence" value="ECO:0007669"/>
    <property type="project" value="InterPro"/>
</dbReference>
<evidence type="ECO:0000313" key="4">
    <source>
        <dbReference type="Proteomes" id="UP000244874"/>
    </source>
</evidence>
<dbReference type="InterPro" id="IPR004380">
    <property type="entry name" value="Asp_race"/>
</dbReference>
<dbReference type="EMBL" id="QANO01000111">
    <property type="protein sequence ID" value="PTU51836.1"/>
    <property type="molecule type" value="Genomic_DNA"/>
</dbReference>
<comment type="caution">
    <text evidence="3">The sequence shown here is derived from an EMBL/GenBank/DDBJ whole genome shotgun (WGS) entry which is preliminary data.</text>
</comment>
<dbReference type="InterPro" id="IPR015942">
    <property type="entry name" value="Asp/Glu/hydantoin_racemase"/>
</dbReference>
<dbReference type="RefSeq" id="WP_046784300.1">
    <property type="nucleotide sequence ID" value="NZ_QANO01000111.1"/>
</dbReference>
<dbReference type="Pfam" id="PF01177">
    <property type="entry name" value="Asp_Glu_race"/>
    <property type="match status" value="1"/>
</dbReference>
<dbReference type="PANTHER" id="PTHR21198:SF7">
    <property type="entry name" value="ASPARTATE-GLUTAMATE RACEMASE FAMILY"/>
    <property type="match status" value="1"/>
</dbReference>
<keyword evidence="2" id="KW-0413">Isomerase</keyword>
<accession>A0A2R7UIW9</accession>
<dbReference type="SUPFAM" id="SSF53681">
    <property type="entry name" value="Aspartate/glutamate racemase"/>
    <property type="match status" value="2"/>
</dbReference>
<dbReference type="Gene3D" id="3.40.50.1860">
    <property type="match status" value="2"/>
</dbReference>
<dbReference type="Proteomes" id="UP000244874">
    <property type="component" value="Unassembled WGS sequence"/>
</dbReference>
<protein>
    <submittedName>
        <fullName evidence="3">Aspartate/glutamate racemase family protein</fullName>
    </submittedName>
</protein>
<evidence type="ECO:0000313" key="3">
    <source>
        <dbReference type="EMBL" id="PTU51836.1"/>
    </source>
</evidence>
<evidence type="ECO:0000256" key="1">
    <source>
        <dbReference type="ARBA" id="ARBA00007847"/>
    </source>
</evidence>
<evidence type="ECO:0000256" key="2">
    <source>
        <dbReference type="ARBA" id="ARBA00023235"/>
    </source>
</evidence>
<dbReference type="NCBIfam" id="TIGR00035">
    <property type="entry name" value="asp_race"/>
    <property type="match status" value="1"/>
</dbReference>
<reference evidence="3 4" key="1">
    <citation type="submission" date="2018-04" db="EMBL/GenBank/DDBJ databases">
        <authorList>
            <person name="Go L.Y."/>
            <person name="Mitchell J.A."/>
        </authorList>
    </citation>
    <scope>NUCLEOTIDE SEQUENCE [LARGE SCALE GENOMIC DNA]</scope>
    <source>
        <strain evidence="3 4">KCJK7865</strain>
    </source>
</reference>